<dbReference type="GO" id="GO:0043005">
    <property type="term" value="C:neuron projection"/>
    <property type="evidence" value="ECO:0007669"/>
    <property type="project" value="TreeGrafter"/>
</dbReference>
<dbReference type="PANTHER" id="PTHR16768:SF4">
    <property type="entry name" value="PROTEIN FAM107B ISOFORM X1"/>
    <property type="match status" value="1"/>
</dbReference>
<dbReference type="InParanoid" id="A0A6P8PB10"/>
<dbReference type="GO" id="GO:0045202">
    <property type="term" value="C:synapse"/>
    <property type="evidence" value="ECO:0007669"/>
    <property type="project" value="TreeGrafter"/>
</dbReference>
<dbReference type="KEGG" id="gsh:117349153"/>
<evidence type="ECO:0000256" key="1">
    <source>
        <dbReference type="ARBA" id="ARBA00023054"/>
    </source>
</evidence>
<evidence type="ECO:0000313" key="3">
    <source>
        <dbReference type="Proteomes" id="UP000515159"/>
    </source>
</evidence>
<evidence type="ECO:0000256" key="2">
    <source>
        <dbReference type="SAM" id="MobiDB-lite"/>
    </source>
</evidence>
<dbReference type="OrthoDB" id="9048587at2759"/>
<feature type="region of interest" description="Disordered" evidence="2">
    <location>
        <begin position="35"/>
        <end position="76"/>
    </location>
</feature>
<reference evidence="4" key="1">
    <citation type="submission" date="2025-08" db="UniProtKB">
        <authorList>
            <consortium name="RefSeq"/>
        </authorList>
    </citation>
    <scope>IDENTIFICATION</scope>
</reference>
<gene>
    <name evidence="4" type="primary">LOC117349153</name>
</gene>
<keyword evidence="1" id="KW-0175">Coiled coil</keyword>
<dbReference type="GO" id="GO:0001725">
    <property type="term" value="C:stress fiber"/>
    <property type="evidence" value="ECO:0007669"/>
    <property type="project" value="TreeGrafter"/>
</dbReference>
<feature type="compositionally biased region" description="Polar residues" evidence="2">
    <location>
        <begin position="117"/>
        <end position="126"/>
    </location>
</feature>
<dbReference type="GO" id="GO:0030041">
    <property type="term" value="P:actin filament polymerization"/>
    <property type="evidence" value="ECO:0007669"/>
    <property type="project" value="TreeGrafter"/>
</dbReference>
<dbReference type="GO" id="GO:0032956">
    <property type="term" value="P:regulation of actin cytoskeleton organization"/>
    <property type="evidence" value="ECO:0007669"/>
    <property type="project" value="TreeGrafter"/>
</dbReference>
<sequence>MKTAVPPQERISQELWLWAKAQILSSLKPTQGVEKAMQDTRAVSAAIDESSGNASPGPSSNWPGPDKSSALVKASRTHQELHKELLLIHKKGLALHRKPELLLVLEKRRTENHNEEATLQSQTSLHQELEKWQQRREEKEQDEAQKKRGRNQELIDVRQNLRKSPWHDPQLSHRPMS</sequence>
<dbReference type="AlphaFoldDB" id="A0A6P8PB10"/>
<organism evidence="3 4">
    <name type="scientific">Geotrypetes seraphini</name>
    <name type="common">Gaboon caecilian</name>
    <name type="synonym">Caecilia seraphini</name>
    <dbReference type="NCBI Taxonomy" id="260995"/>
    <lineage>
        <taxon>Eukaryota</taxon>
        <taxon>Metazoa</taxon>
        <taxon>Chordata</taxon>
        <taxon>Craniata</taxon>
        <taxon>Vertebrata</taxon>
        <taxon>Euteleostomi</taxon>
        <taxon>Amphibia</taxon>
        <taxon>Gymnophiona</taxon>
        <taxon>Geotrypetes</taxon>
    </lineage>
</organism>
<evidence type="ECO:0000313" key="4">
    <source>
        <dbReference type="RefSeq" id="XP_033778145.1"/>
    </source>
</evidence>
<accession>A0A6P8PB10</accession>
<dbReference type="PANTHER" id="PTHR16768">
    <property type="entry name" value="DOWN REGULATED IN RENAL CARCINOMA 1/TU3A"/>
    <property type="match status" value="1"/>
</dbReference>
<feature type="compositionally biased region" description="Basic and acidic residues" evidence="2">
    <location>
        <begin position="127"/>
        <end position="156"/>
    </location>
</feature>
<dbReference type="InterPro" id="IPR009533">
    <property type="entry name" value="FAM107"/>
</dbReference>
<dbReference type="Pfam" id="PF06625">
    <property type="entry name" value="DUF1151"/>
    <property type="match status" value="1"/>
</dbReference>
<dbReference type="GeneID" id="117349153"/>
<name>A0A6P8PB10_GEOSA</name>
<dbReference type="Proteomes" id="UP000515159">
    <property type="component" value="Chromosome 1"/>
</dbReference>
<keyword evidence="3" id="KW-1185">Reference proteome</keyword>
<proteinExistence type="predicted"/>
<feature type="compositionally biased region" description="Low complexity" evidence="2">
    <location>
        <begin position="50"/>
        <end position="65"/>
    </location>
</feature>
<feature type="region of interest" description="Disordered" evidence="2">
    <location>
        <begin position="111"/>
        <end position="177"/>
    </location>
</feature>
<dbReference type="RefSeq" id="XP_033778145.1">
    <property type="nucleotide sequence ID" value="XM_033922254.1"/>
</dbReference>
<dbReference type="GO" id="GO:0051017">
    <property type="term" value="P:actin filament bundle assembly"/>
    <property type="evidence" value="ECO:0007669"/>
    <property type="project" value="TreeGrafter"/>
</dbReference>
<protein>
    <submittedName>
        <fullName evidence="4">Actin-associated protein FAM107A-like</fullName>
    </submittedName>
</protein>